<name>A0A563EWL6_9PSEU</name>
<dbReference type="Pfam" id="PF13646">
    <property type="entry name" value="HEAT_2"/>
    <property type="match status" value="1"/>
</dbReference>
<dbReference type="SUPFAM" id="SSF48371">
    <property type="entry name" value="ARM repeat"/>
    <property type="match status" value="1"/>
</dbReference>
<protein>
    <recommendedName>
        <fullName evidence="1">Knr4/Smi1-like domain-containing protein</fullName>
    </recommendedName>
</protein>
<accession>A0A563EWL6</accession>
<sequence>MENHISRIRSKLARAAAVPSLLESGGRRHLFRLNPPLSEEDVAWFEESREVTLPEAYRRFVLELGDGGAGPGLRMVPLHEAHDWDDLPHGFLATPSGLAPGTAHTRDWHDYPELRQGTLAVADLDCEYITQLVVTGPARGRLVNVNLAGWTRPVFAEDPDFLSWYERWLDELLAGWGVSLFGNKIPGDEPVLVDVLAHDPSADRRARAARSLISLPSIGQAGADVLAASIRDQDPAVRAAALLTAGAKRVAACEAPAREALTDPVADVRVQALLALHRLEPADLADRVRERLGDEEPAVARQAIYALKELGGLTAGDLEPLTTHPNPDLRNTAIRALRAAVDG</sequence>
<evidence type="ECO:0000259" key="1">
    <source>
        <dbReference type="SMART" id="SM00860"/>
    </source>
</evidence>
<proteinExistence type="predicted"/>
<gene>
    <name evidence="2" type="ORF">FKR81_10960</name>
</gene>
<dbReference type="InterPro" id="IPR018958">
    <property type="entry name" value="Knr4/Smi1-like_dom"/>
</dbReference>
<dbReference type="InterPro" id="IPR011989">
    <property type="entry name" value="ARM-like"/>
</dbReference>
<dbReference type="InterPro" id="IPR016024">
    <property type="entry name" value="ARM-type_fold"/>
</dbReference>
<dbReference type="Gene3D" id="1.25.10.10">
    <property type="entry name" value="Leucine-rich Repeat Variant"/>
    <property type="match status" value="1"/>
</dbReference>
<evidence type="ECO:0000313" key="3">
    <source>
        <dbReference type="Proteomes" id="UP000316639"/>
    </source>
</evidence>
<dbReference type="InterPro" id="IPR037883">
    <property type="entry name" value="Knr4/Smi1-like_sf"/>
</dbReference>
<comment type="caution">
    <text evidence="2">The sequence shown here is derived from an EMBL/GenBank/DDBJ whole genome shotgun (WGS) entry which is preliminary data.</text>
</comment>
<dbReference type="SUPFAM" id="SSF160631">
    <property type="entry name" value="SMI1/KNR4-like"/>
    <property type="match status" value="1"/>
</dbReference>
<reference evidence="2 3" key="1">
    <citation type="submission" date="2019-07" db="EMBL/GenBank/DDBJ databases">
        <title>Lentzea xizangensis sp. nov., isolated from Qinghai-Tibetan Plateau Soils.</title>
        <authorList>
            <person name="Huang J."/>
        </authorList>
    </citation>
    <scope>NUCLEOTIDE SEQUENCE [LARGE SCALE GENOMIC DNA]</scope>
    <source>
        <strain evidence="2 3">FXJ1.1311</strain>
    </source>
</reference>
<organism evidence="2 3">
    <name type="scientific">Lentzea tibetensis</name>
    <dbReference type="NCBI Taxonomy" id="2591470"/>
    <lineage>
        <taxon>Bacteria</taxon>
        <taxon>Bacillati</taxon>
        <taxon>Actinomycetota</taxon>
        <taxon>Actinomycetes</taxon>
        <taxon>Pseudonocardiales</taxon>
        <taxon>Pseudonocardiaceae</taxon>
        <taxon>Lentzea</taxon>
    </lineage>
</organism>
<dbReference type="EMBL" id="VOBR01000006">
    <property type="protein sequence ID" value="TWP52095.1"/>
    <property type="molecule type" value="Genomic_DNA"/>
</dbReference>
<dbReference type="SMART" id="SM00860">
    <property type="entry name" value="SMI1_KNR4"/>
    <property type="match status" value="1"/>
</dbReference>
<dbReference type="RefSeq" id="WP_146350891.1">
    <property type="nucleotide sequence ID" value="NZ_VOBR01000006.1"/>
</dbReference>
<dbReference type="AlphaFoldDB" id="A0A563EWL6"/>
<dbReference type="Proteomes" id="UP000316639">
    <property type="component" value="Unassembled WGS sequence"/>
</dbReference>
<keyword evidence="3" id="KW-1185">Reference proteome</keyword>
<dbReference type="OrthoDB" id="1190024at2"/>
<feature type="domain" description="Knr4/Smi1-like" evidence="1">
    <location>
        <begin position="36"/>
        <end position="175"/>
    </location>
</feature>
<evidence type="ECO:0000313" key="2">
    <source>
        <dbReference type="EMBL" id="TWP52095.1"/>
    </source>
</evidence>